<dbReference type="CDD" id="cd06437">
    <property type="entry name" value="CESA_CaSu_A2"/>
    <property type="match status" value="1"/>
</dbReference>
<dbReference type="RefSeq" id="WP_106133458.1">
    <property type="nucleotide sequence ID" value="NZ_PVTR01000005.1"/>
</dbReference>
<feature type="transmembrane region" description="Helical" evidence="9">
    <location>
        <begin position="308"/>
        <end position="331"/>
    </location>
</feature>
<dbReference type="PANTHER" id="PTHR32044">
    <property type="entry name" value="GLUCOMANNAN 4-BETA-MANNOSYLTRANSFERASE 9"/>
    <property type="match status" value="1"/>
</dbReference>
<dbReference type="FunFam" id="3.90.550.10:FF:000057">
    <property type="entry name" value="Glycosyltransferase-like protein, family 2"/>
    <property type="match status" value="1"/>
</dbReference>
<dbReference type="GO" id="GO:0016757">
    <property type="term" value="F:glycosyltransferase activity"/>
    <property type="evidence" value="ECO:0007669"/>
    <property type="project" value="UniProtKB-KW"/>
</dbReference>
<keyword evidence="3 10" id="KW-0808">Transferase</keyword>
<evidence type="ECO:0000256" key="1">
    <source>
        <dbReference type="ARBA" id="ARBA00004653"/>
    </source>
</evidence>
<sequence>MSILYIFIGVYLLAMLFVSLYSFAQAHLLYHFLRFRRKKSTHPILDFDKLPKVTVQLPVYNEKYVVKRLIDACAKFNYPKEKLQIQILDDSTDETVGIIQRELLRYPEVNFQYLHRTDRKGFKAGALKEGLHEATGEFIAVFDADFLPDPEFILQTVGHFENPKVGMVQSRWTHLNENYSMLTRLQAFALDAHFMVEQIGRNQQEAFINFNGTGGIWRKSCILDAGNWEADTLTEDLDLSYRAQQKGWKFIYRPDIVSPAELPPVMSAIKSQQFRWTKGGAECAMKHLQNVLLNPFPMKVKIHATAHLLNAVIFIAVLLVSLSSIPIWLGFQMDWIPETYFKYAGGFLVSFLIIALVYFIANLSLLDFSLKGVLRFIWELPLFLSVSMGLAVHNTQAVWEGITGKKSPFIRTPKYNLSDSKDKWTQNIYNQFKIPLTTYVEAALAFVFTLIVFLSIRSGTYQMLVFHLMLAFGYGLVSWYSFKSYRRVKV</sequence>
<dbReference type="PANTHER" id="PTHR32044:SF80">
    <property type="entry name" value="XYLOGLUCAN GLYCOSYLTRANSFERASE 2-RELATED"/>
    <property type="match status" value="1"/>
</dbReference>
<comment type="subcellular location">
    <subcellularLocation>
        <location evidence="1">Golgi apparatus membrane</location>
        <topology evidence="1">Multi-pass membrane protein</topology>
    </subcellularLocation>
</comment>
<evidence type="ECO:0000256" key="3">
    <source>
        <dbReference type="ARBA" id="ARBA00022679"/>
    </source>
</evidence>
<keyword evidence="6" id="KW-0333">Golgi apparatus</keyword>
<evidence type="ECO:0000256" key="8">
    <source>
        <dbReference type="ARBA" id="ARBA00023316"/>
    </source>
</evidence>
<accession>A0A2T0WMP9</accession>
<keyword evidence="5 9" id="KW-1133">Transmembrane helix</keyword>
<evidence type="ECO:0000256" key="7">
    <source>
        <dbReference type="ARBA" id="ARBA00023136"/>
    </source>
</evidence>
<dbReference type="Gene3D" id="3.90.550.10">
    <property type="entry name" value="Spore Coat Polysaccharide Biosynthesis Protein SpsA, Chain A"/>
    <property type="match status" value="1"/>
</dbReference>
<organism evidence="10 11">
    <name type="scientific">Mongoliibacter ruber</name>
    <dbReference type="NCBI Taxonomy" id="1750599"/>
    <lineage>
        <taxon>Bacteria</taxon>
        <taxon>Pseudomonadati</taxon>
        <taxon>Bacteroidota</taxon>
        <taxon>Cytophagia</taxon>
        <taxon>Cytophagales</taxon>
        <taxon>Cyclobacteriaceae</taxon>
        <taxon>Mongoliibacter</taxon>
    </lineage>
</organism>
<reference evidence="10 11" key="1">
    <citation type="submission" date="2018-03" db="EMBL/GenBank/DDBJ databases">
        <title>Genomic Encyclopedia of Archaeal and Bacterial Type Strains, Phase II (KMG-II): from individual species to whole genera.</title>
        <authorList>
            <person name="Goeker M."/>
        </authorList>
    </citation>
    <scope>NUCLEOTIDE SEQUENCE [LARGE SCALE GENOMIC DNA]</scope>
    <source>
        <strain evidence="10 11">DSM 27929</strain>
    </source>
</reference>
<evidence type="ECO:0000256" key="6">
    <source>
        <dbReference type="ARBA" id="ARBA00023034"/>
    </source>
</evidence>
<keyword evidence="2" id="KW-0328">Glycosyltransferase</keyword>
<dbReference type="SUPFAM" id="SSF53448">
    <property type="entry name" value="Nucleotide-diphospho-sugar transferases"/>
    <property type="match status" value="1"/>
</dbReference>
<evidence type="ECO:0000256" key="5">
    <source>
        <dbReference type="ARBA" id="ARBA00022989"/>
    </source>
</evidence>
<feature type="transmembrane region" description="Helical" evidence="9">
    <location>
        <begin position="436"/>
        <end position="456"/>
    </location>
</feature>
<feature type="transmembrane region" description="Helical" evidence="9">
    <location>
        <begin position="343"/>
        <end position="361"/>
    </location>
</feature>
<evidence type="ECO:0000256" key="9">
    <source>
        <dbReference type="SAM" id="Phobius"/>
    </source>
</evidence>
<keyword evidence="4 9" id="KW-0812">Transmembrane</keyword>
<dbReference type="AlphaFoldDB" id="A0A2T0WMP9"/>
<proteinExistence type="predicted"/>
<keyword evidence="8" id="KW-0961">Cell wall biogenesis/degradation</keyword>
<evidence type="ECO:0000313" key="10">
    <source>
        <dbReference type="EMBL" id="PRY87965.1"/>
    </source>
</evidence>
<evidence type="ECO:0000256" key="2">
    <source>
        <dbReference type="ARBA" id="ARBA00022676"/>
    </source>
</evidence>
<evidence type="ECO:0000313" key="11">
    <source>
        <dbReference type="Proteomes" id="UP000238157"/>
    </source>
</evidence>
<dbReference type="EMBL" id="PVTR01000005">
    <property type="protein sequence ID" value="PRY87965.1"/>
    <property type="molecule type" value="Genomic_DNA"/>
</dbReference>
<evidence type="ECO:0000256" key="4">
    <source>
        <dbReference type="ARBA" id="ARBA00022692"/>
    </source>
</evidence>
<dbReference type="OrthoDB" id="9806824at2"/>
<feature type="transmembrane region" description="Helical" evidence="9">
    <location>
        <begin position="463"/>
        <end position="482"/>
    </location>
</feature>
<comment type="caution">
    <text evidence="10">The sequence shown here is derived from an EMBL/GenBank/DDBJ whole genome shotgun (WGS) entry which is preliminary data.</text>
</comment>
<feature type="transmembrane region" description="Helical" evidence="9">
    <location>
        <begin position="6"/>
        <end position="30"/>
    </location>
</feature>
<protein>
    <submittedName>
        <fullName evidence="10">Cellulose synthase/poly-beta-1,6-N-acetylglucosamine synthase-like glycosyltransferase</fullName>
    </submittedName>
</protein>
<keyword evidence="7 9" id="KW-0472">Membrane</keyword>
<gene>
    <name evidence="10" type="ORF">CLW00_10585</name>
</gene>
<dbReference type="Pfam" id="PF13641">
    <property type="entry name" value="Glyco_tranf_2_3"/>
    <property type="match status" value="1"/>
</dbReference>
<dbReference type="Proteomes" id="UP000238157">
    <property type="component" value="Unassembled WGS sequence"/>
</dbReference>
<keyword evidence="11" id="KW-1185">Reference proteome</keyword>
<dbReference type="InterPro" id="IPR029044">
    <property type="entry name" value="Nucleotide-diphossugar_trans"/>
</dbReference>
<dbReference type="GO" id="GO:0071555">
    <property type="term" value="P:cell wall organization"/>
    <property type="evidence" value="ECO:0007669"/>
    <property type="project" value="UniProtKB-KW"/>
</dbReference>
<name>A0A2T0WMP9_9BACT</name>